<sequence>MTRSIKRWKSRFAERFRRVKVYYFFYLKRLRQASHHLSKPVIVSLTSYPERYNVLHLTLMSLLTQDVRADTLVLWVHQKDFDLLPDAVVRLQRKGLVIEVTDEDIKSYTKLIPSLRKYKDCFLVTADDDVCYSREWLEVLLEGYVETSREVLCHRAHLIRLDENGHPLPYADWEFDTTLSVADPRVFPTGVAGVLYPPDCFDPEVLNVSALVQLAPDADDIWFYSMFRRNRFLGRKVDGSFAVKTWSGTQKNALWRKNVTKKQNDRQLRNIIEVYGKPSFE</sequence>
<evidence type="ECO:0000313" key="1">
    <source>
        <dbReference type="EMBL" id="ACE04116.1"/>
    </source>
</evidence>
<dbReference type="AlphaFoldDB" id="B3EQT5"/>
<dbReference type="KEGG" id="cpb:Cphamn1_1182"/>
<reference evidence="1" key="1">
    <citation type="submission" date="2008-06" db="EMBL/GenBank/DDBJ databases">
        <title>Complete sequence of Chlorobium phaeobacteroides BS1.</title>
        <authorList>
            <consortium name="US DOE Joint Genome Institute"/>
            <person name="Lucas S."/>
            <person name="Copeland A."/>
            <person name="Lapidus A."/>
            <person name="Glavina del Rio T."/>
            <person name="Dalin E."/>
            <person name="Tice H."/>
            <person name="Bruce D."/>
            <person name="Goodwin L."/>
            <person name="Pitluck S."/>
            <person name="Schmutz J."/>
            <person name="Larimer F."/>
            <person name="Land M."/>
            <person name="Hauser L."/>
            <person name="Kyrpides N."/>
            <person name="Ovchinnikova G."/>
            <person name="Li T."/>
            <person name="Liu Z."/>
            <person name="Zhao F."/>
            <person name="Overmann J."/>
            <person name="Bryant D.A."/>
            <person name="Richardson P."/>
        </authorList>
    </citation>
    <scope>NUCLEOTIDE SEQUENCE [LARGE SCALE GENOMIC DNA]</scope>
    <source>
        <strain evidence="1">BS1</strain>
    </source>
</reference>
<accession>B3EQT5</accession>
<dbReference type="HOGENOM" id="CLU_076555_0_1_10"/>
<name>B3EQT5_CHLPB</name>
<dbReference type="GO" id="GO:0016740">
    <property type="term" value="F:transferase activity"/>
    <property type="evidence" value="ECO:0007669"/>
    <property type="project" value="UniProtKB-KW"/>
</dbReference>
<dbReference type="eggNOG" id="COG0463">
    <property type="taxonomic scope" value="Bacteria"/>
</dbReference>
<keyword evidence="1" id="KW-0808">Transferase</keyword>
<dbReference type="OrthoDB" id="5465469at2"/>
<protein>
    <submittedName>
        <fullName evidence="1">Putative glycosyltransferase</fullName>
    </submittedName>
</protein>
<dbReference type="EMBL" id="CP001101">
    <property type="protein sequence ID" value="ACE04116.1"/>
    <property type="molecule type" value="Genomic_DNA"/>
</dbReference>
<organism evidence="1">
    <name type="scientific">Chlorobium phaeobacteroides (strain BS1)</name>
    <dbReference type="NCBI Taxonomy" id="331678"/>
    <lineage>
        <taxon>Bacteria</taxon>
        <taxon>Pseudomonadati</taxon>
        <taxon>Chlorobiota</taxon>
        <taxon>Chlorobiia</taxon>
        <taxon>Chlorobiales</taxon>
        <taxon>Chlorobiaceae</taxon>
        <taxon>Chlorobium/Pelodictyon group</taxon>
        <taxon>Chlorobium</taxon>
    </lineage>
</organism>
<gene>
    <name evidence="1" type="ordered locus">Cphamn1_1182</name>
</gene>
<proteinExistence type="predicted"/>
<dbReference type="STRING" id="331678.Cphamn1_1182"/>